<feature type="region of interest" description="Disordered" evidence="1">
    <location>
        <begin position="36"/>
        <end position="108"/>
    </location>
</feature>
<proteinExistence type="predicted"/>
<feature type="non-terminal residue" evidence="2">
    <location>
        <position position="1"/>
    </location>
</feature>
<sequence>MSKRSKLKLGQLVSCLEEAKVWEIVVVGKQQQHAIYINREERGRKEIREKKREDGEGKRSGGGGGSPSIQLALKPFLSKTRDSIDKSDPARDPDDVPDPALPNSADDA</sequence>
<evidence type="ECO:0000313" key="3">
    <source>
        <dbReference type="Proteomes" id="UP000257109"/>
    </source>
</evidence>
<gene>
    <name evidence="2" type="primary">OEP7</name>
    <name evidence="2" type="ORF">CR513_34816</name>
</gene>
<accession>A0A371G1G8</accession>
<protein>
    <submittedName>
        <fullName evidence="2">Outer envelope membrane protein 7</fullName>
    </submittedName>
</protein>
<reference evidence="2" key="1">
    <citation type="submission" date="2018-05" db="EMBL/GenBank/DDBJ databases">
        <title>Draft genome of Mucuna pruriens seed.</title>
        <authorList>
            <person name="Nnadi N.E."/>
            <person name="Vos R."/>
            <person name="Hasami M.H."/>
            <person name="Devisetty U.K."/>
            <person name="Aguiy J.C."/>
        </authorList>
    </citation>
    <scope>NUCLEOTIDE SEQUENCE [LARGE SCALE GENOMIC DNA]</scope>
    <source>
        <strain evidence="2">JCA_2017</strain>
    </source>
</reference>
<keyword evidence="3" id="KW-1185">Reference proteome</keyword>
<dbReference type="Proteomes" id="UP000257109">
    <property type="component" value="Unassembled WGS sequence"/>
</dbReference>
<dbReference type="AlphaFoldDB" id="A0A371G1G8"/>
<evidence type="ECO:0000313" key="2">
    <source>
        <dbReference type="EMBL" id="RDX84173.1"/>
    </source>
</evidence>
<dbReference type="OrthoDB" id="754892at2759"/>
<evidence type="ECO:0000256" key="1">
    <source>
        <dbReference type="SAM" id="MobiDB-lite"/>
    </source>
</evidence>
<organism evidence="2 3">
    <name type="scientific">Mucuna pruriens</name>
    <name type="common">Velvet bean</name>
    <name type="synonym">Dolichos pruriens</name>
    <dbReference type="NCBI Taxonomy" id="157652"/>
    <lineage>
        <taxon>Eukaryota</taxon>
        <taxon>Viridiplantae</taxon>
        <taxon>Streptophyta</taxon>
        <taxon>Embryophyta</taxon>
        <taxon>Tracheophyta</taxon>
        <taxon>Spermatophyta</taxon>
        <taxon>Magnoliopsida</taxon>
        <taxon>eudicotyledons</taxon>
        <taxon>Gunneridae</taxon>
        <taxon>Pentapetalae</taxon>
        <taxon>rosids</taxon>
        <taxon>fabids</taxon>
        <taxon>Fabales</taxon>
        <taxon>Fabaceae</taxon>
        <taxon>Papilionoideae</taxon>
        <taxon>50 kb inversion clade</taxon>
        <taxon>NPAAA clade</taxon>
        <taxon>indigoferoid/millettioid clade</taxon>
        <taxon>Phaseoleae</taxon>
        <taxon>Mucuna</taxon>
    </lineage>
</organism>
<comment type="caution">
    <text evidence="2">The sequence shown here is derived from an EMBL/GenBank/DDBJ whole genome shotgun (WGS) entry which is preliminary data.</text>
</comment>
<feature type="compositionally biased region" description="Basic and acidic residues" evidence="1">
    <location>
        <begin position="38"/>
        <end position="59"/>
    </location>
</feature>
<feature type="compositionally biased region" description="Basic and acidic residues" evidence="1">
    <location>
        <begin position="79"/>
        <end position="94"/>
    </location>
</feature>
<name>A0A371G1G8_MUCPR</name>
<dbReference type="EMBL" id="QJKJ01007127">
    <property type="protein sequence ID" value="RDX84173.1"/>
    <property type="molecule type" value="Genomic_DNA"/>
</dbReference>